<proteinExistence type="predicted"/>
<keyword evidence="2" id="KW-0472">Membrane</keyword>
<feature type="compositionally biased region" description="Basic and acidic residues" evidence="1">
    <location>
        <begin position="191"/>
        <end position="201"/>
    </location>
</feature>
<organism evidence="3 4">
    <name type="scientific">Hyphomonas hirschiana VP5</name>
    <dbReference type="NCBI Taxonomy" id="1280951"/>
    <lineage>
        <taxon>Bacteria</taxon>
        <taxon>Pseudomonadati</taxon>
        <taxon>Pseudomonadota</taxon>
        <taxon>Alphaproteobacteria</taxon>
        <taxon>Hyphomonadales</taxon>
        <taxon>Hyphomonadaceae</taxon>
        <taxon>Hyphomonas</taxon>
    </lineage>
</organism>
<evidence type="ECO:0000313" key="4">
    <source>
        <dbReference type="Proteomes" id="UP000025061"/>
    </source>
</evidence>
<evidence type="ECO:0000313" key="3">
    <source>
        <dbReference type="EMBL" id="KCZ95613.1"/>
    </source>
</evidence>
<name>A0A059FYU7_9PROT</name>
<dbReference type="PATRIC" id="fig|1280951.3.peg.1139"/>
<accession>A0A059FYU7</accession>
<dbReference type="AlphaFoldDB" id="A0A059FYU7"/>
<dbReference type="EMBL" id="ARYI01000003">
    <property type="protein sequence ID" value="KCZ95613.1"/>
    <property type="molecule type" value="Genomic_DNA"/>
</dbReference>
<feature type="transmembrane region" description="Helical" evidence="2">
    <location>
        <begin position="17"/>
        <end position="34"/>
    </location>
</feature>
<keyword evidence="4" id="KW-1185">Reference proteome</keyword>
<feature type="region of interest" description="Disordered" evidence="1">
    <location>
        <begin position="191"/>
        <end position="234"/>
    </location>
</feature>
<dbReference type="OrthoDB" id="8446043at2"/>
<gene>
    <name evidence="3" type="ORF">HHI_05635</name>
</gene>
<evidence type="ECO:0008006" key="5">
    <source>
        <dbReference type="Google" id="ProtNLM"/>
    </source>
</evidence>
<comment type="caution">
    <text evidence="3">The sequence shown here is derived from an EMBL/GenBank/DDBJ whole genome shotgun (WGS) entry which is preliminary data.</text>
</comment>
<reference evidence="3 4" key="1">
    <citation type="submission" date="2013-04" db="EMBL/GenBank/DDBJ databases">
        <title>Hyphomonas hirschiana VP5 Genome Sequencing.</title>
        <authorList>
            <person name="Lai Q."/>
            <person name="Shao Z."/>
        </authorList>
    </citation>
    <scope>NUCLEOTIDE SEQUENCE [LARGE SCALE GENOMIC DNA]</scope>
    <source>
        <strain evidence="3 4">VP5</strain>
    </source>
</reference>
<protein>
    <recommendedName>
        <fullName evidence="5">DUF4760 domain-containing protein</fullName>
    </recommendedName>
</protein>
<sequence>MMDAAGIFDWLKGNTEIIIGVLSAIVALASALVSRGETAKQRKLQTERLRQSIDAASLEWGGVAIDTLARCGIFARTRHLHGNDAAFLAARTNMLIQLSTLVDRGRMFFPNIDPDGKGIEKEGAYRGSRPPILDVLMFAYHEIESLNREGGLPSDDCAAFIDDCRRLLVSELQAHLDPRRLDEIVERYDDRTKENRQKAKEQAGALRGKLLTRRPNVSLDRGFASNTTTPERPQ</sequence>
<dbReference type="Proteomes" id="UP000025061">
    <property type="component" value="Unassembled WGS sequence"/>
</dbReference>
<keyword evidence="2" id="KW-1133">Transmembrane helix</keyword>
<dbReference type="RefSeq" id="WP_035590808.1">
    <property type="nucleotide sequence ID" value="NZ_ARYI01000003.1"/>
</dbReference>
<evidence type="ECO:0000256" key="2">
    <source>
        <dbReference type="SAM" id="Phobius"/>
    </source>
</evidence>
<feature type="compositionally biased region" description="Polar residues" evidence="1">
    <location>
        <begin position="224"/>
        <end position="234"/>
    </location>
</feature>
<evidence type="ECO:0000256" key="1">
    <source>
        <dbReference type="SAM" id="MobiDB-lite"/>
    </source>
</evidence>
<keyword evidence="2" id="KW-0812">Transmembrane</keyword>